<dbReference type="EC" id="4.2.1.136" evidence="6"/>
<comment type="subunit">
    <text evidence="6">Homotetramer.</text>
</comment>
<dbReference type="CDD" id="cd01171">
    <property type="entry name" value="YXKO-related"/>
    <property type="match status" value="1"/>
</dbReference>
<keyword evidence="4 6" id="KW-0520">NAD</keyword>
<evidence type="ECO:0000259" key="7">
    <source>
        <dbReference type="PROSITE" id="PS51383"/>
    </source>
</evidence>
<feature type="domain" description="YjeF C-terminal" evidence="7">
    <location>
        <begin position="5"/>
        <end position="299"/>
    </location>
</feature>
<dbReference type="NCBIfam" id="TIGR00196">
    <property type="entry name" value="yjeF_cterm"/>
    <property type="match status" value="1"/>
</dbReference>
<gene>
    <name evidence="6" type="primary">nnrD</name>
    <name evidence="8" type="ORF">B5F75_01795</name>
</gene>
<dbReference type="InterPro" id="IPR029056">
    <property type="entry name" value="Ribokinase-like"/>
</dbReference>
<dbReference type="EMBL" id="NFJD01000001">
    <property type="protein sequence ID" value="OUO57531.1"/>
    <property type="molecule type" value="Genomic_DNA"/>
</dbReference>
<organism evidence="8 9">
    <name type="scientific">Candidatus Avelusimicrobium gallicola</name>
    <dbReference type="NCBI Taxonomy" id="2562704"/>
    <lineage>
        <taxon>Bacteria</taxon>
        <taxon>Pseudomonadati</taxon>
        <taxon>Elusimicrobiota</taxon>
        <taxon>Elusimicrobia</taxon>
        <taxon>Elusimicrobiales</taxon>
        <taxon>Elusimicrobiaceae</taxon>
        <taxon>Candidatus Avelusimicrobium</taxon>
    </lineage>
</organism>
<reference evidence="9" key="1">
    <citation type="submission" date="2017-04" db="EMBL/GenBank/DDBJ databases">
        <title>Function of individual gut microbiota members based on whole genome sequencing of pure cultures obtained from chicken caecum.</title>
        <authorList>
            <person name="Medvecky M."/>
            <person name="Cejkova D."/>
            <person name="Polansky O."/>
            <person name="Karasova D."/>
            <person name="Kubasova T."/>
            <person name="Cizek A."/>
            <person name="Rychlik I."/>
        </authorList>
    </citation>
    <scope>NUCLEOTIDE SEQUENCE [LARGE SCALE GENOMIC DNA]</scope>
    <source>
        <strain evidence="9">An273</strain>
    </source>
</reference>
<dbReference type="GO" id="GO:0110051">
    <property type="term" value="P:metabolite repair"/>
    <property type="evidence" value="ECO:0007669"/>
    <property type="project" value="TreeGrafter"/>
</dbReference>
<dbReference type="RefSeq" id="WP_087287027.1">
    <property type="nucleotide sequence ID" value="NZ_NFJD01000001.1"/>
</dbReference>
<evidence type="ECO:0000313" key="9">
    <source>
        <dbReference type="Proteomes" id="UP000196368"/>
    </source>
</evidence>
<comment type="function">
    <text evidence="6">Catalyzes the dehydration of the S-form of NAD(P)HX at the expense of ADP, which is converted to AMP. Together with NAD(P)HX epimerase, which catalyzes the epimerization of the S- and R-forms, the enzyme allows the repair of both epimers of NAD(P)HX, a damaged form of NAD(P)H that is a result of enzymatic or heat-dependent hydration.</text>
</comment>
<evidence type="ECO:0000256" key="4">
    <source>
        <dbReference type="ARBA" id="ARBA00023027"/>
    </source>
</evidence>
<keyword evidence="1 6" id="KW-0547">Nucleotide-binding</keyword>
<sequence>MKQITRETLSAFLPRREKTAHKGSFGRVLAVAGSRSMGGAGFLCAKSALTAGAGLVFWALPQSIQPAFAAALPEAITLPLAQTADGLLAEDAWTDLLDFIREHRPSLAVIGPGMGQSPLVDKLLFDLSLPLVVDADALNALARRPHWEQHWPKDRPCIFTPHPGEMARLLKEPMAQTQEERLHQVQELCRKTGGVTLLKGCGTLVCVPQAQTPQVWQNTTGGPALAKAGSGDVLSGVIAGLWAQLGTAQGFDAASAAKAALCGVYLHGLAGDLAALKRSDFGVLARDTADALPQAFLEVLQ</sequence>
<evidence type="ECO:0000256" key="1">
    <source>
        <dbReference type="ARBA" id="ARBA00022741"/>
    </source>
</evidence>
<feature type="binding site" evidence="6">
    <location>
        <position position="113"/>
    </location>
    <ligand>
        <name>(6S)-NADPHX</name>
        <dbReference type="ChEBI" id="CHEBI:64076"/>
    </ligand>
</feature>
<evidence type="ECO:0000256" key="2">
    <source>
        <dbReference type="ARBA" id="ARBA00022840"/>
    </source>
</evidence>
<dbReference type="OrthoDB" id="9806925at2"/>
<evidence type="ECO:0000313" key="8">
    <source>
        <dbReference type="EMBL" id="OUO57531.1"/>
    </source>
</evidence>
<name>A0A1Y4DQ92_9BACT</name>
<dbReference type="Pfam" id="PF01256">
    <property type="entry name" value="Carb_kinase"/>
    <property type="match status" value="1"/>
</dbReference>
<dbReference type="InterPro" id="IPR017953">
    <property type="entry name" value="Carbohydrate_kinase_pred_CS"/>
</dbReference>
<accession>A0A1Y4DQ92</accession>
<dbReference type="Gene3D" id="3.40.1190.20">
    <property type="match status" value="1"/>
</dbReference>
<dbReference type="PANTHER" id="PTHR12592">
    <property type="entry name" value="ATP-DEPENDENT (S)-NAD(P)H-HYDRATE DEHYDRATASE FAMILY MEMBER"/>
    <property type="match status" value="1"/>
</dbReference>
<dbReference type="PROSITE" id="PS01050">
    <property type="entry name" value="YJEF_C_2"/>
    <property type="match status" value="1"/>
</dbReference>
<comment type="caution">
    <text evidence="8">The sequence shown here is derived from an EMBL/GenBank/DDBJ whole genome shotgun (WGS) entry which is preliminary data.</text>
</comment>
<dbReference type="InterPro" id="IPR000631">
    <property type="entry name" value="CARKD"/>
</dbReference>
<dbReference type="SUPFAM" id="SSF53613">
    <property type="entry name" value="Ribokinase-like"/>
    <property type="match status" value="1"/>
</dbReference>
<dbReference type="GO" id="GO:0005524">
    <property type="term" value="F:ATP binding"/>
    <property type="evidence" value="ECO:0007669"/>
    <property type="project" value="UniProtKB-KW"/>
</dbReference>
<protein>
    <recommendedName>
        <fullName evidence="6">ADP-dependent (S)-NAD(P)H-hydrate dehydratase</fullName>
        <ecNumber evidence="6">4.2.1.136</ecNumber>
    </recommendedName>
    <alternativeName>
        <fullName evidence="6">ADP-dependent NAD(P)HX dehydratase</fullName>
    </alternativeName>
</protein>
<proteinExistence type="inferred from homology"/>
<dbReference type="HAMAP" id="MF_01965">
    <property type="entry name" value="NADHX_dehydratase"/>
    <property type="match status" value="1"/>
</dbReference>
<dbReference type="AlphaFoldDB" id="A0A1Y4DQ92"/>
<keyword evidence="5 6" id="KW-0456">Lyase</keyword>
<keyword evidence="2 6" id="KW-0067">ATP-binding</keyword>
<feature type="binding site" evidence="6">
    <location>
        <position position="40"/>
    </location>
    <ligand>
        <name>(6S)-NADPHX</name>
        <dbReference type="ChEBI" id="CHEBI:64076"/>
    </ligand>
</feature>
<feature type="binding site" evidence="6">
    <location>
        <position position="232"/>
    </location>
    <ligand>
        <name>(6S)-NADPHX</name>
        <dbReference type="ChEBI" id="CHEBI:64076"/>
    </ligand>
</feature>
<feature type="binding site" evidence="6">
    <location>
        <position position="231"/>
    </location>
    <ligand>
        <name>AMP</name>
        <dbReference type="ChEBI" id="CHEBI:456215"/>
    </ligand>
</feature>
<feature type="binding site" evidence="6">
    <location>
        <begin position="199"/>
        <end position="203"/>
    </location>
    <ligand>
        <name>AMP</name>
        <dbReference type="ChEBI" id="CHEBI:456215"/>
    </ligand>
</feature>
<dbReference type="GO" id="GO:0046496">
    <property type="term" value="P:nicotinamide nucleotide metabolic process"/>
    <property type="evidence" value="ECO:0007669"/>
    <property type="project" value="UniProtKB-UniRule"/>
</dbReference>
<keyword evidence="9" id="KW-1185">Reference proteome</keyword>
<feature type="binding site" evidence="6">
    <location>
        <position position="162"/>
    </location>
    <ligand>
        <name>(6S)-NADPHX</name>
        <dbReference type="ChEBI" id="CHEBI:64076"/>
    </ligand>
</feature>
<evidence type="ECO:0000256" key="3">
    <source>
        <dbReference type="ARBA" id="ARBA00022857"/>
    </source>
</evidence>
<dbReference type="GO" id="GO:0052856">
    <property type="term" value="F:NAD(P)HX epimerase activity"/>
    <property type="evidence" value="ECO:0007669"/>
    <property type="project" value="TreeGrafter"/>
</dbReference>
<comment type="cofactor">
    <cofactor evidence="6">
        <name>Mg(2+)</name>
        <dbReference type="ChEBI" id="CHEBI:18420"/>
    </cofactor>
</comment>
<dbReference type="Proteomes" id="UP000196368">
    <property type="component" value="Unassembled WGS sequence"/>
</dbReference>
<evidence type="ECO:0000256" key="6">
    <source>
        <dbReference type="HAMAP-Rule" id="MF_01965"/>
    </source>
</evidence>
<comment type="catalytic activity">
    <reaction evidence="6">
        <text>(6S)-NADHX + ADP = AMP + phosphate + NADH + H(+)</text>
        <dbReference type="Rhea" id="RHEA:32223"/>
        <dbReference type="ChEBI" id="CHEBI:15378"/>
        <dbReference type="ChEBI" id="CHEBI:43474"/>
        <dbReference type="ChEBI" id="CHEBI:57945"/>
        <dbReference type="ChEBI" id="CHEBI:64074"/>
        <dbReference type="ChEBI" id="CHEBI:456215"/>
        <dbReference type="ChEBI" id="CHEBI:456216"/>
        <dbReference type="EC" id="4.2.1.136"/>
    </reaction>
</comment>
<comment type="similarity">
    <text evidence="6">Belongs to the NnrD/CARKD family.</text>
</comment>
<dbReference type="PROSITE" id="PS51383">
    <property type="entry name" value="YJEF_C_3"/>
    <property type="match status" value="1"/>
</dbReference>
<dbReference type="PANTHER" id="PTHR12592:SF0">
    <property type="entry name" value="ATP-DEPENDENT (S)-NAD(P)H-HYDRATE DEHYDRATASE"/>
    <property type="match status" value="1"/>
</dbReference>
<evidence type="ECO:0000256" key="5">
    <source>
        <dbReference type="ARBA" id="ARBA00023239"/>
    </source>
</evidence>
<keyword evidence="3 6" id="KW-0521">NADP</keyword>
<dbReference type="GO" id="GO:0052855">
    <property type="term" value="F:ADP-dependent NAD(P)H-hydrate dehydratase activity"/>
    <property type="evidence" value="ECO:0007669"/>
    <property type="project" value="UniProtKB-UniRule"/>
</dbReference>
<comment type="catalytic activity">
    <reaction evidence="6">
        <text>(6S)-NADPHX + ADP = AMP + phosphate + NADPH + H(+)</text>
        <dbReference type="Rhea" id="RHEA:32235"/>
        <dbReference type="ChEBI" id="CHEBI:15378"/>
        <dbReference type="ChEBI" id="CHEBI:43474"/>
        <dbReference type="ChEBI" id="CHEBI:57783"/>
        <dbReference type="ChEBI" id="CHEBI:64076"/>
        <dbReference type="ChEBI" id="CHEBI:456215"/>
        <dbReference type="ChEBI" id="CHEBI:456216"/>
        <dbReference type="EC" id="4.2.1.136"/>
    </reaction>
</comment>